<dbReference type="NCBIfam" id="TIGR02937">
    <property type="entry name" value="sigma70-ECF"/>
    <property type="match status" value="1"/>
</dbReference>
<dbReference type="PANTHER" id="PTHR43133:SF50">
    <property type="entry name" value="ECF RNA POLYMERASE SIGMA FACTOR SIGM"/>
    <property type="match status" value="1"/>
</dbReference>
<gene>
    <name evidence="7" type="ORF">STSU_032250</name>
</gene>
<proteinExistence type="inferred from homology"/>
<reference evidence="7 8" key="1">
    <citation type="journal article" date="2012" name="J. Bacteriol.">
        <title>Draft genome of Streptomyces tsukubaensis NRRL 18488, the producer of the clinically important immunosuppressant tacrolimus (FK506).</title>
        <authorList>
            <person name="Barreiro C."/>
            <person name="Prieto C."/>
            <person name="Sola-Landa A."/>
            <person name="Solera E."/>
            <person name="Martinez-Castro M."/>
            <person name="Perez-Redondo R."/>
            <person name="Garcia-Estrada C."/>
            <person name="Aparicio J.F."/>
            <person name="Fernandez-Martinez L.T."/>
            <person name="Santos-Aberturas J."/>
            <person name="Salehi-Najafabadi Z."/>
            <person name="Rodriguez-Garcia A."/>
            <person name="Tauch A."/>
            <person name="Martin J.F."/>
        </authorList>
    </citation>
    <scope>NUCLEOTIDE SEQUENCE [LARGE SCALE GENOMIC DNA]</scope>
    <source>
        <strain evidence="8">DSM 42081 / NBRC 108919 / NRRL 18488 / 9993</strain>
    </source>
</reference>
<dbReference type="InterPro" id="IPR013324">
    <property type="entry name" value="RNA_pol_sigma_r3/r4-like"/>
</dbReference>
<organism evidence="7 8">
    <name type="scientific">Streptomyces tsukubensis (strain DSM 42081 / NBRC 108919 / NRRL 18488 / 9993)</name>
    <dbReference type="NCBI Taxonomy" id="1114943"/>
    <lineage>
        <taxon>Bacteria</taxon>
        <taxon>Bacillati</taxon>
        <taxon>Actinomycetota</taxon>
        <taxon>Actinomycetes</taxon>
        <taxon>Kitasatosporales</taxon>
        <taxon>Streptomycetaceae</taxon>
        <taxon>Streptomyces</taxon>
    </lineage>
</organism>
<dbReference type="Pfam" id="PF08281">
    <property type="entry name" value="Sigma70_r4_2"/>
    <property type="match status" value="1"/>
</dbReference>
<dbReference type="InterPro" id="IPR014284">
    <property type="entry name" value="RNA_pol_sigma-70_dom"/>
</dbReference>
<feature type="domain" description="RNA polymerase sigma factor 70 region 4 type 2" evidence="6">
    <location>
        <begin position="85"/>
        <end position="136"/>
    </location>
</feature>
<accession>A0A7G3USZ0</accession>
<dbReference type="InterPro" id="IPR013325">
    <property type="entry name" value="RNA_pol_sigma_r2"/>
</dbReference>
<comment type="similarity">
    <text evidence="1">Belongs to the sigma-70 factor family. ECF subfamily.</text>
</comment>
<keyword evidence="8" id="KW-1185">Reference proteome</keyword>
<dbReference type="AlphaFoldDB" id="A0A7G3USZ0"/>
<dbReference type="InterPro" id="IPR039425">
    <property type="entry name" value="RNA_pol_sigma-70-like"/>
</dbReference>
<evidence type="ECO:0000256" key="4">
    <source>
        <dbReference type="ARBA" id="ARBA00023125"/>
    </source>
</evidence>
<evidence type="ECO:0000313" key="7">
    <source>
        <dbReference type="EMBL" id="QKM72045.1"/>
    </source>
</evidence>
<evidence type="ECO:0000256" key="5">
    <source>
        <dbReference type="ARBA" id="ARBA00023163"/>
    </source>
</evidence>
<protein>
    <submittedName>
        <fullName evidence="7">Sigma-70 family RNA polymerase sigma factor</fullName>
    </submittedName>
</protein>
<dbReference type="GO" id="GO:0003677">
    <property type="term" value="F:DNA binding"/>
    <property type="evidence" value="ECO:0007669"/>
    <property type="project" value="UniProtKB-KW"/>
</dbReference>
<dbReference type="SUPFAM" id="SSF88946">
    <property type="entry name" value="Sigma2 domain of RNA polymerase sigma factors"/>
    <property type="match status" value="1"/>
</dbReference>
<dbReference type="GO" id="GO:0016987">
    <property type="term" value="F:sigma factor activity"/>
    <property type="evidence" value="ECO:0007669"/>
    <property type="project" value="UniProtKB-KW"/>
</dbReference>
<keyword evidence="4" id="KW-0238">DNA-binding</keyword>
<sequence length="153" mass="16951">MPRLLIHLVRRGASWHEAGEAAQAAFTEAFTQWDRIAHPAGWLRLVAYRLYLRRPARREEPTDQLPDGPGGSCPLHKVELKESEQWVLSALSALPSQQSAVMAWHLDGFATREIAEALGTTPAAVRQNLARARARLKTILLAPTDRTGDGGRE</sequence>
<dbReference type="GO" id="GO:0006352">
    <property type="term" value="P:DNA-templated transcription initiation"/>
    <property type="evidence" value="ECO:0007669"/>
    <property type="project" value="InterPro"/>
</dbReference>
<evidence type="ECO:0000256" key="3">
    <source>
        <dbReference type="ARBA" id="ARBA00023082"/>
    </source>
</evidence>
<keyword evidence="5" id="KW-0804">Transcription</keyword>
<dbReference type="SUPFAM" id="SSF88659">
    <property type="entry name" value="Sigma3 and sigma4 domains of RNA polymerase sigma factors"/>
    <property type="match status" value="1"/>
</dbReference>
<dbReference type="PANTHER" id="PTHR43133">
    <property type="entry name" value="RNA POLYMERASE ECF-TYPE SIGMA FACTO"/>
    <property type="match status" value="1"/>
</dbReference>
<dbReference type="Proteomes" id="UP000005940">
    <property type="component" value="Chromosome"/>
</dbReference>
<evidence type="ECO:0000256" key="2">
    <source>
        <dbReference type="ARBA" id="ARBA00023015"/>
    </source>
</evidence>
<keyword evidence="2" id="KW-0805">Transcription regulation</keyword>
<dbReference type="EMBL" id="CP029159">
    <property type="protein sequence ID" value="QKM72045.1"/>
    <property type="molecule type" value="Genomic_DNA"/>
</dbReference>
<name>A0A7G3USZ0_STRT9</name>
<dbReference type="InterPro" id="IPR036388">
    <property type="entry name" value="WH-like_DNA-bd_sf"/>
</dbReference>
<evidence type="ECO:0000256" key="1">
    <source>
        <dbReference type="ARBA" id="ARBA00010641"/>
    </source>
</evidence>
<evidence type="ECO:0000259" key="6">
    <source>
        <dbReference type="Pfam" id="PF08281"/>
    </source>
</evidence>
<keyword evidence="3" id="KW-0731">Sigma factor</keyword>
<dbReference type="InterPro" id="IPR013249">
    <property type="entry name" value="RNA_pol_sigma70_r4_t2"/>
</dbReference>
<evidence type="ECO:0000313" key="8">
    <source>
        <dbReference type="Proteomes" id="UP000005940"/>
    </source>
</evidence>
<dbReference type="Gene3D" id="1.10.10.10">
    <property type="entry name" value="Winged helix-like DNA-binding domain superfamily/Winged helix DNA-binding domain"/>
    <property type="match status" value="1"/>
</dbReference>